<dbReference type="SUPFAM" id="SSF57567">
    <property type="entry name" value="Serine protease inhibitors"/>
    <property type="match status" value="6"/>
</dbReference>
<evidence type="ECO:0000313" key="7">
    <source>
        <dbReference type="Proteomes" id="UP001501920"/>
    </source>
</evidence>
<reference evidence="6 7" key="1">
    <citation type="submission" date="2020-10" db="EMBL/GenBank/DDBJ databases">
        <title>Pygocentrus nattereri (red-bellied piranha) genome, fPygNat1, primary haplotype.</title>
        <authorList>
            <person name="Myers G."/>
            <person name="Meyer A."/>
            <person name="Karagic N."/>
            <person name="Pippel M."/>
            <person name="Winkler S."/>
            <person name="Tracey A."/>
            <person name="Wood J."/>
            <person name="Formenti G."/>
            <person name="Howe K."/>
            <person name="Fedrigo O."/>
            <person name="Jarvis E.D."/>
        </authorList>
    </citation>
    <scope>NUCLEOTIDE SEQUENCE [LARGE SCALE GENOMIC DNA]</scope>
</reference>
<dbReference type="PROSITE" id="PS51257">
    <property type="entry name" value="PROKAR_LIPOPROTEIN"/>
    <property type="match status" value="1"/>
</dbReference>
<keyword evidence="3" id="KW-0325">Glycoprotein</keyword>
<reference evidence="6" key="2">
    <citation type="submission" date="2025-08" db="UniProtKB">
        <authorList>
            <consortium name="Ensembl"/>
        </authorList>
    </citation>
    <scope>IDENTIFICATION</scope>
</reference>
<dbReference type="GeneTree" id="ENSGT00950000183155"/>
<feature type="signal peptide" evidence="4">
    <location>
        <begin position="1"/>
        <end position="18"/>
    </location>
</feature>
<proteinExistence type="predicted"/>
<protein>
    <recommendedName>
        <fullName evidence="5">VWFD domain-containing protein</fullName>
    </recommendedName>
</protein>
<dbReference type="PANTHER" id="PTHR11339:SF374">
    <property type="entry name" value="ZONADHESIN"/>
    <property type="match status" value="1"/>
</dbReference>
<keyword evidence="7" id="KW-1185">Reference proteome</keyword>
<dbReference type="SMART" id="SM00215">
    <property type="entry name" value="VWC_out"/>
    <property type="match status" value="4"/>
</dbReference>
<dbReference type="PROSITE" id="PS51233">
    <property type="entry name" value="VWFD"/>
    <property type="match status" value="6"/>
</dbReference>
<dbReference type="Pfam" id="PF00094">
    <property type="entry name" value="VWD"/>
    <property type="match status" value="6"/>
</dbReference>
<dbReference type="PANTHER" id="PTHR11339">
    <property type="entry name" value="EXTRACELLULAR MATRIX GLYCOPROTEIN RELATED"/>
    <property type="match status" value="1"/>
</dbReference>
<dbReference type="InterPro" id="IPR036084">
    <property type="entry name" value="Ser_inhib-like_sf"/>
</dbReference>
<feature type="domain" description="VWFD" evidence="5">
    <location>
        <begin position="2023"/>
        <end position="2204"/>
    </location>
</feature>
<evidence type="ECO:0000259" key="5">
    <source>
        <dbReference type="PROSITE" id="PS51233"/>
    </source>
</evidence>
<dbReference type="FunFam" id="2.10.25.10:FF:000055">
    <property type="entry name" value="alpha-tectorin isoform X1"/>
    <property type="match status" value="5"/>
</dbReference>
<evidence type="ECO:0000256" key="2">
    <source>
        <dbReference type="ARBA" id="ARBA00023157"/>
    </source>
</evidence>
<keyword evidence="1" id="KW-0677">Repeat</keyword>
<sequence>MLIWKIKLICFLSPAVSGCPNGREFITAFMPNYVPMPNTKPTLSITAQESEATVVVEVKGLNFKHTVKIQKGATTWIVLPPSTEIHQDGVSAKTVLITADADITVVSSNIKPYTGDSSVIFPVNQLGRSHVVFTPDGGPMQKIVAIVNGREANTVDILPYSDLILNNMKLLQRGVKTTISLAPYQVYLLRSKKTLTGTRIESKLPLAVLSGHECLSIEVACEHVYEQLVPVEALSNEYLIPAMHFLIGRDTANVVAVEDNTDVTVFQGLLSQSYKLRAGELLNVAIQRPTIVRSNKKIMVMFTSSNHPYDEFLTNIIPTSRMSKSWTIHSQDDYENFAVIVSEGQNSKSVLGVLQWNAFPANSKYSWAIKQIGSTKGPITISGDTLQAVYIYGGKQACGYGTTGVCNTAPRLPTPSPDPCAVIKCREREQCRKGVCVPIESATCWAVGDPHYRTFDGKLFDFQGTCTYTMATTTKIEHGLVPFTILAKNNHRGSNQVAYVRTVSVSVYNQTVVASQQRGVVEVNGEITYLPITLAEGKLQVVQRGWNVHIITNFGLEVKYDWNMMFYITVPSTYFRSLGGLCGNYNGDQRDEFSNPKGTVLTTALDFAKSWKVSDKDVFCHDDCVGKCLLCPAELQVKYMEEKHCGLMTKANGPFATCHKIVSPNIYVSNCVYDVCINKGIRTFLCDNIRSYVDACMAAGVKIDANWRVLSDCPMQCPGNSHYEACGTACAASCGDRDAPAKCKQPCVEGCQCNTGFVLSGDKCVPLKECGCTYEGRYYPPANTFWGDKACTKKCSCNSQTGQVTCTPTKCKASQVCALRNGVRDCYPLSYGHCQGSGDPHYRTFDGKTFDFQGTCTYYLSKLVTTTDASLVPYEVLVKNENRGMNKAVSFTKTVEIKIYGYTIILSKQNYGKVMVNGLFVNLPFEKKEGRLSVFRSGYFATVKTDFGMTVIFNWDSYVSITLPSTYSNMVGGLCGNWNGNQNDDMTMPNKIITTNPTVFGTSWKARNYSGCTEECQGKKCPKCDAAERKKDIYTKGCSLITDKSGPFKGCHAKVNPTQFYEDCVYDMCMYGGHTTALCNSLSAYTAACQTALTVVEKWRNNNLCPPSCQPNSHYDVCAAGCPQTCSGLSKPRACQGAPCVEGCVCDNGFVLSNGKCVAMERCGCTYEGQYYHLGQMFYPKKQCNYSCICGNQGRVACNGRFSCSPNSHCRIRNGVQACHPVGKGSCSVSGSGTYQSYDGKQINVPGNCMYRMVEVIRTKDQKQIHFSVSVQQTSSHGKVIITRKVNIVVAAYNITLIPGLPWEIRVDQIRAVLPLVLQNGLVKVYQSGSFIILETSFGLRVTYDTVSTATVEIPSTYKKAVRGLCGNYNDKKEDDFLLPNGKQALSATQFVKGWTLVQEKVICKTGCGSKCPQPDKGSQTKVENDCKILIWEKGPFAKCHSKVSPKTFYDACAKDVASQLKDKTLLCRYIQKYVVSCQQAGVSINIWRNTTFCPMTCPANSHYELCADTCSSTCASLMMSHTCPVCLEGCQCDEGYVFDGGKCKPLSDCGCLVRGRYYKSGETSVLGNCIEACTCKSGQFSCKPMRCKEDQVCRKKDGIPSCVNGRCNPCAVIKCREREQCRKGVCVPIESATCWAVGDPHYRTFDGKLFDFQGSCTYTMATTTKIGHGLVLFTILAKNNHRGSNKVAYVRTVSVSVYNQTVVASQQRGMVEVNGEITYLPITLAGGKLQVVQRGWNVLITTDFGLEVKYDWNMMFYIMVPSTYFRSLGGLCGNYNGDQRDEFSNPKGTVLTTVLDFAKSWKVSDNDLFCRDDCEGKCLLCPAGLQEKYMEEKHCGLMAKANGPFATCHKVVNPNIYVSNCVYDVCINKGIRTFLCDNIWSYVDACMAARVKINATWRVLSDCPIQCPKNSHYEACGTACAASCGDRDAPAKCKQPCVEGCQCNTGFVLSGDKCVPLKECGCTYEGRYYPPANTFWGDKACTKKCSCNSQTGQVTCTPTKCKASQVCALRNGVRDCYPLSYGHCQGSGDPHYRTFDGKTFDFQGTCTYYLSKLVTTTDASLVPYEVLVKNENRGMNKAVSFTKTVEIKIYGYTIILSKDNYGKVMVNGLFVKLPFEKNEGRLSVFRSGYFATVKTDFGMTVIFNWDSHVSITLPSTYSNMVGGLCGNWNGNQNDDMAMPNKIITTNPTVFGTSWKARNYPGCTEECQGKKCPKCDAAERMKDIYTKGCSLITNKSGPFKGCHAKVNPTQFYEDCVYDMCMYGGHTTALCNSLSAYTAACQTALTVVEKWRNNNLCPATCQPNSHYDVCAAGCPQTCSGLSKPRACQGAPCVEGCVCDDGFVLSNGECVAMERCGCTYEGQYYHLGQMFYPKNQCNYSCICGNQGRVKCNERFSCSPNSHCRIRNGVQACHPVGKGSCSVSGSGTYQSYDGQQINVPGNCMYRMVEVIRTKDQKQIPFSVSVQQTSSHGKIIITRKVNIVVAVYNITLIPGLPWEIRVDQVRAVLPLVLEQGLVKVYQSGSFIILETSFGLRVTYDTVSMAIIEIPSTYKKAVRGLCGNYNDKKEDDFLLPNGKQALSATQFVKGWTLVQEKVICKTGCGSRCPQPDKGSQTKAENDCKILIWEKGPFAKCHSKVSPAKFYDACAKDVASQLKDKTLVCRYIQKYVVSCQQAGVSINIWRNTTFCPMTCPAKSHYELCADTCSSTCASLMMSHTCPVCLEGCQCDEGYVFDGGECKPLSDCGCLVRGRYYKSGETTVLGNCIEACTCKSGQFSCKPMRCKEDQVCRKKDGIPSCVNGRCSPVLIHGCSGHNKNL</sequence>
<dbReference type="InterPro" id="IPR001846">
    <property type="entry name" value="VWF_type-D"/>
</dbReference>
<name>A0A3B4EM00_PYGNA</name>
<evidence type="ECO:0000256" key="1">
    <source>
        <dbReference type="ARBA" id="ARBA00022737"/>
    </source>
</evidence>
<dbReference type="Ensembl" id="ENSPNAT00000030382.2">
    <property type="protein sequence ID" value="ENSPNAP00000036206.2"/>
    <property type="gene ID" value="ENSPNAG00000027549.2"/>
</dbReference>
<dbReference type="CDD" id="cd19941">
    <property type="entry name" value="TIL"/>
    <property type="match status" value="6"/>
</dbReference>
<dbReference type="SMART" id="SM00832">
    <property type="entry name" value="C8"/>
    <property type="match status" value="6"/>
</dbReference>
<dbReference type="InterPro" id="IPR002919">
    <property type="entry name" value="TIL_dom"/>
</dbReference>
<evidence type="ECO:0000313" key="6">
    <source>
        <dbReference type="Ensembl" id="ENSPNAP00000036206.2"/>
    </source>
</evidence>
<keyword evidence="2" id="KW-1015">Disulfide bond</keyword>
<evidence type="ECO:0000256" key="4">
    <source>
        <dbReference type="SAM" id="SignalP"/>
    </source>
</evidence>
<reference evidence="6" key="3">
    <citation type="submission" date="2025-09" db="UniProtKB">
        <authorList>
            <consortium name="Ensembl"/>
        </authorList>
    </citation>
    <scope>IDENTIFICATION</scope>
</reference>
<dbReference type="SMART" id="SM00216">
    <property type="entry name" value="VWD"/>
    <property type="match status" value="6"/>
</dbReference>
<dbReference type="InterPro" id="IPR025615">
    <property type="entry name" value="TILa_dom"/>
</dbReference>
<dbReference type="InterPro" id="IPR014853">
    <property type="entry name" value="VWF/SSPO/ZAN-like_Cys-rich_dom"/>
</dbReference>
<feature type="domain" description="VWFD" evidence="5">
    <location>
        <begin position="2416"/>
        <end position="2596"/>
    </location>
</feature>
<dbReference type="InterPro" id="IPR001007">
    <property type="entry name" value="VWF_dom"/>
</dbReference>
<organism evidence="6 7">
    <name type="scientific">Pygocentrus nattereri</name>
    <name type="common">Red-bellied piranha</name>
    <dbReference type="NCBI Taxonomy" id="42514"/>
    <lineage>
        <taxon>Eukaryota</taxon>
        <taxon>Metazoa</taxon>
        <taxon>Chordata</taxon>
        <taxon>Craniata</taxon>
        <taxon>Vertebrata</taxon>
        <taxon>Euteleostomi</taxon>
        <taxon>Actinopterygii</taxon>
        <taxon>Neopterygii</taxon>
        <taxon>Teleostei</taxon>
        <taxon>Ostariophysi</taxon>
        <taxon>Characiformes</taxon>
        <taxon>Characoidei</taxon>
        <taxon>Pygocentrus</taxon>
    </lineage>
</organism>
<dbReference type="GO" id="GO:0005615">
    <property type="term" value="C:extracellular space"/>
    <property type="evidence" value="ECO:0007669"/>
    <property type="project" value="TreeGrafter"/>
</dbReference>
<feature type="domain" description="VWFD" evidence="5">
    <location>
        <begin position="832"/>
        <end position="1013"/>
    </location>
</feature>
<feature type="domain" description="VWFD" evidence="5">
    <location>
        <begin position="442"/>
        <end position="621"/>
    </location>
</feature>
<dbReference type="InterPro" id="IPR035234">
    <property type="entry name" value="IgGFc-bd_N"/>
</dbReference>
<dbReference type="SMART" id="SM00214">
    <property type="entry name" value="VWC"/>
    <property type="match status" value="4"/>
</dbReference>
<dbReference type="Pfam" id="PF01826">
    <property type="entry name" value="TIL"/>
    <property type="match status" value="6"/>
</dbReference>
<accession>A0A3B4EM00</accession>
<evidence type="ECO:0000256" key="3">
    <source>
        <dbReference type="ARBA" id="ARBA00023180"/>
    </source>
</evidence>
<keyword evidence="4" id="KW-0732">Signal</keyword>
<dbReference type="GO" id="GO:0031012">
    <property type="term" value="C:extracellular matrix"/>
    <property type="evidence" value="ECO:0007669"/>
    <property type="project" value="TreeGrafter"/>
</dbReference>
<dbReference type="Pfam" id="PF08742">
    <property type="entry name" value="C8"/>
    <property type="match status" value="6"/>
</dbReference>
<feature type="chain" id="PRO_5043444847" description="VWFD domain-containing protein" evidence="4">
    <location>
        <begin position="19"/>
        <end position="2814"/>
    </location>
</feature>
<dbReference type="Proteomes" id="UP001501920">
    <property type="component" value="Chromosome 24"/>
</dbReference>
<feature type="domain" description="VWFD" evidence="5">
    <location>
        <begin position="1225"/>
        <end position="1405"/>
    </location>
</feature>
<dbReference type="Pfam" id="PF12714">
    <property type="entry name" value="TILa"/>
    <property type="match status" value="5"/>
</dbReference>
<dbReference type="InterPro" id="IPR050780">
    <property type="entry name" value="Mucin_vWF_Thrombospondin_sf"/>
</dbReference>
<dbReference type="Gene3D" id="2.10.25.10">
    <property type="entry name" value="Laminin"/>
    <property type="match status" value="6"/>
</dbReference>
<feature type="domain" description="VWFD" evidence="5">
    <location>
        <begin position="1633"/>
        <end position="1812"/>
    </location>
</feature>
<dbReference type="Pfam" id="PF17517">
    <property type="entry name" value="IgGFc_binding"/>
    <property type="match status" value="1"/>
</dbReference>